<feature type="compositionally biased region" description="Acidic residues" evidence="1">
    <location>
        <begin position="15"/>
        <end position="33"/>
    </location>
</feature>
<gene>
    <name evidence="2" type="ORF">BpHYR1_037973</name>
</gene>
<evidence type="ECO:0000313" key="2">
    <source>
        <dbReference type="EMBL" id="RNA12436.1"/>
    </source>
</evidence>
<accession>A0A3M7QLX6</accession>
<keyword evidence="3" id="KW-1185">Reference proteome</keyword>
<comment type="caution">
    <text evidence="2">The sequence shown here is derived from an EMBL/GenBank/DDBJ whole genome shotgun (WGS) entry which is preliminary data.</text>
</comment>
<sequence length="107" mass="11670">MLFKTSSVFSFSLPVEDEEDDERERDDSEEEEDKGDKEMAGAWTGLATDPLPLGICACCGSAFFRTNSLKSSLATASSSSGLRSMFAFLPMKLDLLLGSGLNWDEND</sequence>
<protein>
    <submittedName>
        <fullName evidence="2">Uncharacterized protein</fullName>
    </submittedName>
</protein>
<organism evidence="2 3">
    <name type="scientific">Brachionus plicatilis</name>
    <name type="common">Marine rotifer</name>
    <name type="synonym">Brachionus muelleri</name>
    <dbReference type="NCBI Taxonomy" id="10195"/>
    <lineage>
        <taxon>Eukaryota</taxon>
        <taxon>Metazoa</taxon>
        <taxon>Spiralia</taxon>
        <taxon>Gnathifera</taxon>
        <taxon>Rotifera</taxon>
        <taxon>Eurotatoria</taxon>
        <taxon>Monogononta</taxon>
        <taxon>Pseudotrocha</taxon>
        <taxon>Ploima</taxon>
        <taxon>Brachionidae</taxon>
        <taxon>Brachionus</taxon>
    </lineage>
</organism>
<dbReference type="EMBL" id="REGN01005694">
    <property type="protein sequence ID" value="RNA12436.1"/>
    <property type="molecule type" value="Genomic_DNA"/>
</dbReference>
<feature type="region of interest" description="Disordered" evidence="1">
    <location>
        <begin position="1"/>
        <end position="42"/>
    </location>
</feature>
<feature type="compositionally biased region" description="Polar residues" evidence="1">
    <location>
        <begin position="1"/>
        <end position="10"/>
    </location>
</feature>
<evidence type="ECO:0000256" key="1">
    <source>
        <dbReference type="SAM" id="MobiDB-lite"/>
    </source>
</evidence>
<reference evidence="2 3" key="1">
    <citation type="journal article" date="2018" name="Sci. Rep.">
        <title>Genomic signatures of local adaptation to the degree of environmental predictability in rotifers.</title>
        <authorList>
            <person name="Franch-Gras L."/>
            <person name="Hahn C."/>
            <person name="Garcia-Roger E.M."/>
            <person name="Carmona M.J."/>
            <person name="Serra M."/>
            <person name="Gomez A."/>
        </authorList>
    </citation>
    <scope>NUCLEOTIDE SEQUENCE [LARGE SCALE GENOMIC DNA]</scope>
    <source>
        <strain evidence="2">HYR1</strain>
    </source>
</reference>
<proteinExistence type="predicted"/>
<evidence type="ECO:0000313" key="3">
    <source>
        <dbReference type="Proteomes" id="UP000276133"/>
    </source>
</evidence>
<dbReference type="AlphaFoldDB" id="A0A3M7QLX6"/>
<name>A0A3M7QLX6_BRAPC</name>
<dbReference type="Proteomes" id="UP000276133">
    <property type="component" value="Unassembled WGS sequence"/>
</dbReference>